<dbReference type="InterPro" id="IPR046335">
    <property type="entry name" value="LacI/GalR-like_sensor"/>
</dbReference>
<reference evidence="5 6" key="1">
    <citation type="submission" date="2021-06" db="EMBL/GenBank/DDBJ databases">
        <authorList>
            <person name="Sun Q."/>
            <person name="Li D."/>
        </authorList>
    </citation>
    <scope>NUCLEOTIDE SEQUENCE [LARGE SCALE GENOMIC DNA]</scope>
    <source>
        <strain evidence="5 6">MSJ-6</strain>
    </source>
</reference>
<proteinExistence type="predicted"/>
<dbReference type="Pfam" id="PF13377">
    <property type="entry name" value="Peripla_BP_3"/>
    <property type="match status" value="1"/>
</dbReference>
<dbReference type="EMBL" id="JAHLQJ010000005">
    <property type="protein sequence ID" value="MBU5671677.1"/>
    <property type="molecule type" value="Genomic_DNA"/>
</dbReference>
<dbReference type="Pfam" id="PF00356">
    <property type="entry name" value="LacI"/>
    <property type="match status" value="1"/>
</dbReference>
<dbReference type="Proteomes" id="UP000743001">
    <property type="component" value="Unassembled WGS sequence"/>
</dbReference>
<organism evidence="5 6">
    <name type="scientific">Paenibacillus brevis</name>
    <dbReference type="NCBI Taxonomy" id="2841508"/>
    <lineage>
        <taxon>Bacteria</taxon>
        <taxon>Bacillati</taxon>
        <taxon>Bacillota</taxon>
        <taxon>Bacilli</taxon>
        <taxon>Bacillales</taxon>
        <taxon>Paenibacillaceae</taxon>
        <taxon>Paenibacillus</taxon>
    </lineage>
</organism>
<gene>
    <name evidence="5" type="ORF">KQJ23_07495</name>
</gene>
<dbReference type="PANTHER" id="PTHR30146:SF148">
    <property type="entry name" value="HTH-TYPE TRANSCRIPTIONAL REPRESSOR PURR-RELATED"/>
    <property type="match status" value="1"/>
</dbReference>
<keyword evidence="6" id="KW-1185">Reference proteome</keyword>
<evidence type="ECO:0000256" key="1">
    <source>
        <dbReference type="ARBA" id="ARBA00023015"/>
    </source>
</evidence>
<protein>
    <submittedName>
        <fullName evidence="5">LacI family transcriptional regulator</fullName>
    </submittedName>
</protein>
<keyword evidence="3" id="KW-0804">Transcription</keyword>
<keyword evidence="1" id="KW-0805">Transcription regulation</keyword>
<evidence type="ECO:0000313" key="5">
    <source>
        <dbReference type="EMBL" id="MBU5671677.1"/>
    </source>
</evidence>
<evidence type="ECO:0000256" key="3">
    <source>
        <dbReference type="ARBA" id="ARBA00023163"/>
    </source>
</evidence>
<dbReference type="PROSITE" id="PS00356">
    <property type="entry name" value="HTH_LACI_1"/>
    <property type="match status" value="1"/>
</dbReference>
<keyword evidence="2" id="KW-0238">DNA-binding</keyword>
<dbReference type="InterPro" id="IPR000843">
    <property type="entry name" value="HTH_LacI"/>
</dbReference>
<evidence type="ECO:0000256" key="2">
    <source>
        <dbReference type="ARBA" id="ARBA00023125"/>
    </source>
</evidence>
<dbReference type="SMART" id="SM00354">
    <property type="entry name" value="HTH_LACI"/>
    <property type="match status" value="1"/>
</dbReference>
<evidence type="ECO:0000259" key="4">
    <source>
        <dbReference type="PROSITE" id="PS50932"/>
    </source>
</evidence>
<dbReference type="RefSeq" id="WP_216478241.1">
    <property type="nucleotide sequence ID" value="NZ_JAHLQJ010000005.1"/>
</dbReference>
<accession>A0ABS6FN80</accession>
<sequence length="337" mass="38047">MDIKIKDVAKVANVSVATVSRVLNNSGLVTEATRRKVQEAIEAMNYHPNATAKFLRSKKTMMIGVIVSDINVSYYAEIVKGIENMAYSRDYKVIICDAQNQKEEELGYLELLLNRTVDAMILVSINGSISDELICNLVDKNYNIGVVGRYIEHPGVPCIFTDNVKFSMDVVGHLIGQGHKNIAFLSGYPDALDSYERLEGYMKALRENRLPFRQELIENGDFNEEGGYHAFKRLIEKEVDFTAVYSANDEMALGVYRACAEMGIRIPEELAIVGVDNNRISKYISPRLSTVNQPKYAMGALITEKLIDQMNENQFKEQRVFKVDSELLVRESSKFVK</sequence>
<comment type="caution">
    <text evidence="5">The sequence shown here is derived from an EMBL/GenBank/DDBJ whole genome shotgun (WGS) entry which is preliminary data.</text>
</comment>
<dbReference type="CDD" id="cd06267">
    <property type="entry name" value="PBP1_LacI_sugar_binding-like"/>
    <property type="match status" value="1"/>
</dbReference>
<name>A0ABS6FN80_9BACL</name>
<feature type="domain" description="HTH lacI-type" evidence="4">
    <location>
        <begin position="3"/>
        <end position="57"/>
    </location>
</feature>
<dbReference type="PANTHER" id="PTHR30146">
    <property type="entry name" value="LACI-RELATED TRANSCRIPTIONAL REPRESSOR"/>
    <property type="match status" value="1"/>
</dbReference>
<dbReference type="PROSITE" id="PS50932">
    <property type="entry name" value="HTH_LACI_2"/>
    <property type="match status" value="1"/>
</dbReference>
<dbReference type="CDD" id="cd01392">
    <property type="entry name" value="HTH_LacI"/>
    <property type="match status" value="1"/>
</dbReference>
<evidence type="ECO:0000313" key="6">
    <source>
        <dbReference type="Proteomes" id="UP000743001"/>
    </source>
</evidence>